<dbReference type="InterPro" id="IPR022033">
    <property type="entry name" value="Rav1p_C"/>
</dbReference>
<accession>A0A9P8Q915</accession>
<name>A0A9P8Q915_WICPI</name>
<dbReference type="EMBL" id="JAEUBG010002162">
    <property type="protein sequence ID" value="KAH3685094.1"/>
    <property type="molecule type" value="Genomic_DNA"/>
</dbReference>
<proteinExistence type="predicted"/>
<dbReference type="Pfam" id="PF12234">
    <property type="entry name" value="Rav1p_C"/>
    <property type="match status" value="1"/>
</dbReference>
<evidence type="ECO:0000259" key="2">
    <source>
        <dbReference type="Pfam" id="PF12234"/>
    </source>
</evidence>
<dbReference type="OrthoDB" id="342131at2759"/>
<protein>
    <recommendedName>
        <fullName evidence="2">RAVE complex protein Rav1 C-terminal domain-containing protein</fullName>
    </recommendedName>
</protein>
<evidence type="ECO:0000313" key="3">
    <source>
        <dbReference type="EMBL" id="KAH3685094.1"/>
    </source>
</evidence>
<reference evidence="3" key="1">
    <citation type="journal article" date="2021" name="Open Biol.">
        <title>Shared evolutionary footprints suggest mitochondrial oxidative damage underlies multiple complex I losses in fungi.</title>
        <authorList>
            <person name="Schikora-Tamarit M.A."/>
            <person name="Marcet-Houben M."/>
            <person name="Nosek J."/>
            <person name="Gabaldon T."/>
        </authorList>
    </citation>
    <scope>NUCLEOTIDE SEQUENCE</scope>
    <source>
        <strain evidence="3">CBS2887</strain>
    </source>
</reference>
<feature type="region of interest" description="Disordered" evidence="1">
    <location>
        <begin position="56"/>
        <end position="83"/>
    </location>
</feature>
<comment type="caution">
    <text evidence="3">The sequence shown here is derived from an EMBL/GenBank/DDBJ whole genome shotgun (WGS) entry which is preliminary data.</text>
</comment>
<keyword evidence="4" id="KW-1185">Reference proteome</keyword>
<evidence type="ECO:0000256" key="1">
    <source>
        <dbReference type="SAM" id="MobiDB-lite"/>
    </source>
</evidence>
<gene>
    <name evidence="3" type="ORF">WICPIJ_003933</name>
</gene>
<feature type="non-terminal residue" evidence="3">
    <location>
        <position position="1"/>
    </location>
</feature>
<dbReference type="Proteomes" id="UP000774326">
    <property type="component" value="Unassembled WGS sequence"/>
</dbReference>
<reference evidence="3" key="2">
    <citation type="submission" date="2021-01" db="EMBL/GenBank/DDBJ databases">
        <authorList>
            <person name="Schikora-Tamarit M.A."/>
        </authorList>
    </citation>
    <scope>NUCLEOTIDE SEQUENCE</scope>
    <source>
        <strain evidence="3">CBS2887</strain>
    </source>
</reference>
<organism evidence="3 4">
    <name type="scientific">Wickerhamomyces pijperi</name>
    <name type="common">Yeast</name>
    <name type="synonym">Pichia pijperi</name>
    <dbReference type="NCBI Taxonomy" id="599730"/>
    <lineage>
        <taxon>Eukaryota</taxon>
        <taxon>Fungi</taxon>
        <taxon>Dikarya</taxon>
        <taxon>Ascomycota</taxon>
        <taxon>Saccharomycotina</taxon>
        <taxon>Saccharomycetes</taxon>
        <taxon>Phaffomycetales</taxon>
        <taxon>Wickerhamomycetaceae</taxon>
        <taxon>Wickerhamomyces</taxon>
    </lineage>
</organism>
<evidence type="ECO:0000313" key="4">
    <source>
        <dbReference type="Proteomes" id="UP000774326"/>
    </source>
</evidence>
<feature type="domain" description="RAVE complex protein Rav1 C-terminal" evidence="2">
    <location>
        <begin position="1"/>
        <end position="42"/>
    </location>
</feature>
<dbReference type="AlphaFoldDB" id="A0A9P8Q915"/>
<sequence length="83" mass="9637">RNRRVEYLRGTLDLDSQTEFEFVLAAALMYGKMGCDYLSLYLVSNWEFSEKKEIVEPTTGKEVQPPPPSQFQEPDMSDFDFGF</sequence>